<dbReference type="PANTHER" id="PTHR33619:SF3">
    <property type="entry name" value="POLYSACCHARIDE EXPORT PROTEIN GFCE-RELATED"/>
    <property type="match status" value="1"/>
</dbReference>
<evidence type="ECO:0000259" key="3">
    <source>
        <dbReference type="Pfam" id="PF02563"/>
    </source>
</evidence>
<proteinExistence type="predicted"/>
<organism evidence="5 6">
    <name type="scientific">Pegethrix bostrychoides GSE-TBD4-15B</name>
    <dbReference type="NCBI Taxonomy" id="2839662"/>
    <lineage>
        <taxon>Bacteria</taxon>
        <taxon>Bacillati</taxon>
        <taxon>Cyanobacteriota</taxon>
        <taxon>Cyanophyceae</taxon>
        <taxon>Oculatellales</taxon>
        <taxon>Oculatellaceae</taxon>
        <taxon>Pegethrix</taxon>
    </lineage>
</organism>
<reference evidence="5" key="2">
    <citation type="journal article" date="2022" name="Microbiol. Resour. Announc.">
        <title>Metagenome Sequencing to Explore Phylogenomics of Terrestrial Cyanobacteria.</title>
        <authorList>
            <person name="Ward R.D."/>
            <person name="Stajich J.E."/>
            <person name="Johansen J.R."/>
            <person name="Huntemann M."/>
            <person name="Clum A."/>
            <person name="Foster B."/>
            <person name="Foster B."/>
            <person name="Roux S."/>
            <person name="Palaniappan K."/>
            <person name="Varghese N."/>
            <person name="Mukherjee S."/>
            <person name="Reddy T.B.K."/>
            <person name="Daum C."/>
            <person name="Copeland A."/>
            <person name="Chen I.A."/>
            <person name="Ivanova N.N."/>
            <person name="Kyrpides N.C."/>
            <person name="Shapiro N."/>
            <person name="Eloe-Fadrosh E.A."/>
            <person name="Pietrasiak N."/>
        </authorList>
    </citation>
    <scope>NUCLEOTIDE SEQUENCE</scope>
    <source>
        <strain evidence="5">GSE-TBD4-15B</strain>
    </source>
</reference>
<feature type="domain" description="Soluble ligand binding" evidence="4">
    <location>
        <begin position="228"/>
        <end position="262"/>
    </location>
</feature>
<feature type="signal peptide" evidence="2">
    <location>
        <begin position="1"/>
        <end position="35"/>
    </location>
</feature>
<sequence length="435" mass="46298">MSLSVNWVEARFNRPLLLTTVMTFAALSLPTASLANPAQGSSPNSELAQTEIQPELAQTGTPNAQPAQQVQPPPVIPRRGVILTPALPTRTIIPPPTTGFPPEDAYTLGAGDQIQLDVFDVPELSGADTGRYVVQLDGNVNLTWAGTVSVQGLTLRQAEERIEAAYAAFIRNPLITVSVVSTRSLRISLAGEVKRPGVYVISPEGATDNQVFVTGAGAPGGVANQWPTVTKALQAAGGITQFADIRRVQVRRPLADGSLELIDINLWELLRTGELAQDVRLRDRDTLVIPTATALNDSEALVIGGANFSPTTIRVNVIGEVSAPGVIEVPANTPMNQVLMAAGGFLNPRARTSEVDLVRLNSNGTAIRRTVSMDLGASINDASNPALRDYDTIIVSRNGRTATRERVEDTLAPVTAITGVFDTFLGVLDIFNVFE</sequence>
<dbReference type="InterPro" id="IPR049712">
    <property type="entry name" value="Poly_export"/>
</dbReference>
<dbReference type="Pfam" id="PF02563">
    <property type="entry name" value="Poly_export"/>
    <property type="match status" value="1"/>
</dbReference>
<protein>
    <submittedName>
        <fullName evidence="5">Polysaccharide biosynthesis/export family protein</fullName>
    </submittedName>
</protein>
<keyword evidence="1 2" id="KW-0732">Signal</keyword>
<evidence type="ECO:0000256" key="2">
    <source>
        <dbReference type="SAM" id="SignalP"/>
    </source>
</evidence>
<name>A0A951PD01_9CYAN</name>
<reference evidence="5" key="1">
    <citation type="submission" date="2021-05" db="EMBL/GenBank/DDBJ databases">
        <authorList>
            <person name="Pietrasiak N."/>
            <person name="Ward R."/>
            <person name="Stajich J.E."/>
            <person name="Kurbessoian T."/>
        </authorList>
    </citation>
    <scope>NUCLEOTIDE SEQUENCE</scope>
    <source>
        <strain evidence="5">GSE-TBD4-15B</strain>
    </source>
</reference>
<dbReference type="InterPro" id="IPR019554">
    <property type="entry name" value="Soluble_ligand-bd"/>
</dbReference>
<feature type="domain" description="Polysaccharide export protein N-terminal" evidence="3">
    <location>
        <begin position="102"/>
        <end position="179"/>
    </location>
</feature>
<feature type="domain" description="Soluble ligand binding" evidence="4">
    <location>
        <begin position="315"/>
        <end position="367"/>
    </location>
</feature>
<evidence type="ECO:0000259" key="4">
    <source>
        <dbReference type="Pfam" id="PF10531"/>
    </source>
</evidence>
<comment type="caution">
    <text evidence="5">The sequence shown here is derived from an EMBL/GenBank/DDBJ whole genome shotgun (WGS) entry which is preliminary data.</text>
</comment>
<dbReference type="Gene3D" id="3.30.1950.10">
    <property type="entry name" value="wza like domain"/>
    <property type="match status" value="1"/>
</dbReference>
<dbReference type="InterPro" id="IPR003715">
    <property type="entry name" value="Poly_export_N"/>
</dbReference>
<evidence type="ECO:0000256" key="1">
    <source>
        <dbReference type="ARBA" id="ARBA00022729"/>
    </source>
</evidence>
<dbReference type="EMBL" id="JAHHHV010000066">
    <property type="protein sequence ID" value="MBW4466134.1"/>
    <property type="molecule type" value="Genomic_DNA"/>
</dbReference>
<dbReference type="Pfam" id="PF10531">
    <property type="entry name" value="SLBB"/>
    <property type="match status" value="2"/>
</dbReference>
<dbReference type="Gene3D" id="3.10.560.10">
    <property type="entry name" value="Outer membrane lipoprotein wza domain like"/>
    <property type="match status" value="2"/>
</dbReference>
<dbReference type="AlphaFoldDB" id="A0A951PD01"/>
<feature type="chain" id="PRO_5037900738" evidence="2">
    <location>
        <begin position="36"/>
        <end position="435"/>
    </location>
</feature>
<evidence type="ECO:0000313" key="5">
    <source>
        <dbReference type="EMBL" id="MBW4466134.1"/>
    </source>
</evidence>
<gene>
    <name evidence="5" type="ORF">KME07_11960</name>
</gene>
<accession>A0A951PD01</accession>
<dbReference type="GO" id="GO:0015159">
    <property type="term" value="F:polysaccharide transmembrane transporter activity"/>
    <property type="evidence" value="ECO:0007669"/>
    <property type="project" value="InterPro"/>
</dbReference>
<evidence type="ECO:0000313" key="6">
    <source>
        <dbReference type="Proteomes" id="UP000707356"/>
    </source>
</evidence>
<dbReference type="PANTHER" id="PTHR33619">
    <property type="entry name" value="POLYSACCHARIDE EXPORT PROTEIN GFCE-RELATED"/>
    <property type="match status" value="1"/>
</dbReference>
<dbReference type="Proteomes" id="UP000707356">
    <property type="component" value="Unassembled WGS sequence"/>
</dbReference>